<keyword evidence="3" id="KW-1185">Reference proteome</keyword>
<dbReference type="AlphaFoldDB" id="L7JT93"/>
<dbReference type="HOGENOM" id="CLU_1556440_0_0_1"/>
<dbReference type="InParanoid" id="L7JT93"/>
<protein>
    <recommendedName>
        <fullName evidence="4">Kinetochore protein Spc24</fullName>
    </recommendedName>
</protein>
<dbReference type="Proteomes" id="UP000011185">
    <property type="component" value="Unassembled WGS sequence"/>
</dbReference>
<evidence type="ECO:0000256" key="1">
    <source>
        <dbReference type="SAM" id="Coils"/>
    </source>
</evidence>
<name>L7JT93_TRAHO</name>
<evidence type="ECO:0008006" key="4">
    <source>
        <dbReference type="Google" id="ProtNLM"/>
    </source>
</evidence>
<evidence type="ECO:0000313" key="2">
    <source>
        <dbReference type="EMBL" id="ELQ74644.1"/>
    </source>
</evidence>
<proteinExistence type="predicted"/>
<sequence length="172" mass="20340">MEDAINIISDLTKSFLEADAVTYNRIPPKNDQQPALDDLRENNKLLKRQIAQLQTEVKNNELVKEKNDGLFLKYNNERFKYAKRIVSLEKDIEDLKCKLEYWKEEEVKLQENICLIKQPSANTLFLELMSGFNLQFYKKKCKAINVKKNDVIEIDMEGMKNHEITNRVWRSL</sequence>
<organism evidence="2 3">
    <name type="scientific">Trachipleistophora hominis</name>
    <name type="common">Microsporidian parasite</name>
    <dbReference type="NCBI Taxonomy" id="72359"/>
    <lineage>
        <taxon>Eukaryota</taxon>
        <taxon>Fungi</taxon>
        <taxon>Fungi incertae sedis</taxon>
        <taxon>Microsporidia</taxon>
        <taxon>Pleistophoridae</taxon>
        <taxon>Trachipleistophora</taxon>
    </lineage>
</organism>
<evidence type="ECO:0000313" key="3">
    <source>
        <dbReference type="Proteomes" id="UP000011185"/>
    </source>
</evidence>
<accession>L7JT93</accession>
<gene>
    <name evidence="2" type="ORF">THOM_2428</name>
</gene>
<dbReference type="VEuPathDB" id="MicrosporidiaDB:THOM_2428"/>
<feature type="coiled-coil region" evidence="1">
    <location>
        <begin position="36"/>
        <end position="112"/>
    </location>
</feature>
<reference evidence="2 3" key="1">
    <citation type="journal article" date="2012" name="PLoS Pathog.">
        <title>The genome of the obligate intracellular parasite Trachipleistophora hominis: new insights into microsporidian genome dynamics and reductive evolution.</title>
        <authorList>
            <person name="Heinz E."/>
            <person name="Williams T.A."/>
            <person name="Nakjang S."/>
            <person name="Noel C.J."/>
            <person name="Swan D.C."/>
            <person name="Goldberg A.V."/>
            <person name="Harris S.R."/>
            <person name="Weinmaier T."/>
            <person name="Markert S."/>
            <person name="Becher D."/>
            <person name="Bernhardt J."/>
            <person name="Dagan T."/>
            <person name="Hacker C."/>
            <person name="Lucocq J.M."/>
            <person name="Schweder T."/>
            <person name="Rattei T."/>
            <person name="Hall N."/>
            <person name="Hirt R.P."/>
            <person name="Embley T.M."/>
        </authorList>
    </citation>
    <scope>NUCLEOTIDE SEQUENCE [LARGE SCALE GENOMIC DNA]</scope>
</reference>
<dbReference type="OMA" id="NICRIRN"/>
<dbReference type="EMBL" id="JH994033">
    <property type="protein sequence ID" value="ELQ74644.1"/>
    <property type="molecule type" value="Genomic_DNA"/>
</dbReference>
<dbReference type="OrthoDB" id="10252866at2759"/>
<keyword evidence="1" id="KW-0175">Coiled coil</keyword>